<dbReference type="AlphaFoldDB" id="A0A6L6XIL9"/>
<protein>
    <submittedName>
        <fullName evidence="1">Uncharacterized protein</fullName>
    </submittedName>
</protein>
<organism evidence="1 2">
    <name type="scientific">Roseburia intestinalis</name>
    <dbReference type="NCBI Taxonomy" id="166486"/>
    <lineage>
        <taxon>Bacteria</taxon>
        <taxon>Bacillati</taxon>
        <taxon>Bacillota</taxon>
        <taxon>Clostridia</taxon>
        <taxon>Lachnospirales</taxon>
        <taxon>Lachnospiraceae</taxon>
        <taxon>Roseburia</taxon>
    </lineage>
</organism>
<gene>
    <name evidence="1" type="ORF">GCK47_15360</name>
</gene>
<dbReference type="EMBL" id="WGGT01000022">
    <property type="protein sequence ID" value="MVQ47024.1"/>
    <property type="molecule type" value="Genomic_DNA"/>
</dbReference>
<dbReference type="Proteomes" id="UP000479531">
    <property type="component" value="Unassembled WGS sequence"/>
</dbReference>
<accession>A0A6L6XIL9</accession>
<proteinExistence type="predicted"/>
<sequence>MILCIGVLCVAVLVPVVGRKKASSEVRRAAVVMILVSALAILAQISEEMESGGIELELVRPSYGEGDYEEEMTVDAEGILDGYSYQVVVPERILSKQEEQKLLEAAQQEIDDEFVKNNGEVREKAEIRKNYQEGAVSADWEFEPYDVVDDEGRVVEENIPENGILVKAAVTLRCESS</sequence>
<evidence type="ECO:0000313" key="1">
    <source>
        <dbReference type="EMBL" id="MVQ47024.1"/>
    </source>
</evidence>
<reference evidence="1 2" key="1">
    <citation type="submission" date="2019-10" db="EMBL/GenBank/DDBJ databases">
        <title>Roseburia spp. ameliorate alcoholic fatty liver via restoration of gut barrier function.</title>
        <authorList>
            <person name="Seo B."/>
            <person name="Ko G."/>
        </authorList>
    </citation>
    <scope>NUCLEOTIDE SEQUENCE [LARGE SCALE GENOMIC DNA]</scope>
    <source>
        <strain evidence="1 2">SNUG30017</strain>
    </source>
</reference>
<name>A0A6L6XIL9_9FIRM</name>
<evidence type="ECO:0000313" key="2">
    <source>
        <dbReference type="Proteomes" id="UP000479531"/>
    </source>
</evidence>
<comment type="caution">
    <text evidence="1">The sequence shown here is derived from an EMBL/GenBank/DDBJ whole genome shotgun (WGS) entry which is preliminary data.</text>
</comment>
<feature type="non-terminal residue" evidence="1">
    <location>
        <position position="177"/>
    </location>
</feature>